<dbReference type="PANTHER" id="PTHR35849:SF1">
    <property type="entry name" value="INTERMEMBRANE PHOSPHOLIPID TRANSPORT SYSTEM BINDING PROTEIN MLAB"/>
    <property type="match status" value="1"/>
</dbReference>
<organism evidence="3 5">
    <name type="scientific">Xanthomonas fragariae</name>
    <dbReference type="NCBI Taxonomy" id="48664"/>
    <lineage>
        <taxon>Bacteria</taxon>
        <taxon>Pseudomonadati</taxon>
        <taxon>Pseudomonadota</taxon>
        <taxon>Gammaproteobacteria</taxon>
        <taxon>Lysobacterales</taxon>
        <taxon>Lysobacteraceae</taxon>
        <taxon>Xanthomonas</taxon>
    </lineage>
</organism>
<dbReference type="eggNOG" id="COG3113">
    <property type="taxonomic scope" value="Bacteria"/>
</dbReference>
<gene>
    <name evidence="3" type="ORF">PD5205_03953</name>
    <name evidence="2" type="ORF">PD885_03976</name>
</gene>
<proteinExistence type="predicted"/>
<evidence type="ECO:0000259" key="1">
    <source>
        <dbReference type="PROSITE" id="PS50801"/>
    </source>
</evidence>
<dbReference type="Proteomes" id="UP000195877">
    <property type="component" value="Chromosome 1"/>
</dbReference>
<dbReference type="InterPro" id="IPR052746">
    <property type="entry name" value="MlaB_ABC_Transporter"/>
</dbReference>
<reference evidence="3 5" key="1">
    <citation type="submission" date="2017-05" db="EMBL/GenBank/DDBJ databases">
        <authorList>
            <person name="Song R."/>
            <person name="Chenine A.L."/>
            <person name="Ruprecht R.M."/>
        </authorList>
    </citation>
    <scope>NUCLEOTIDE SEQUENCE [LARGE SCALE GENOMIC DNA]</scope>
    <source>
        <strain evidence="3">PD5205</strain>
    </source>
</reference>
<evidence type="ECO:0000313" key="4">
    <source>
        <dbReference type="Proteomes" id="UP000195877"/>
    </source>
</evidence>
<keyword evidence="4" id="KW-1185">Reference proteome</keyword>
<dbReference type="PROSITE" id="PS50801">
    <property type="entry name" value="STAS"/>
    <property type="match status" value="1"/>
</dbReference>
<dbReference type="RefSeq" id="WP_002803919.1">
    <property type="nucleotide sequence ID" value="NZ_CP016830.1"/>
</dbReference>
<dbReference type="GeneID" id="61896212"/>
<dbReference type="InterPro" id="IPR036513">
    <property type="entry name" value="STAS_dom_sf"/>
</dbReference>
<protein>
    <submittedName>
        <fullName evidence="3">STAS domain-containing protein</fullName>
    </submittedName>
</protein>
<accession>A0A1Y6HFY5</accession>
<sequence length="99" mass="10156">MASNSSVQRNGQALVLTGVLDRAAVVKAWPQAIAQLNGVRTLDLSGIQRLDSAGVAMLSELAARLHGNGSGPVSVVGGASGLDELRAAYRLSPTLDFQA</sequence>
<evidence type="ECO:0000313" key="2">
    <source>
        <dbReference type="EMBL" id="SMR01190.1"/>
    </source>
</evidence>
<dbReference type="Proteomes" id="UP000195953">
    <property type="component" value="Chromosome 1"/>
</dbReference>
<feature type="domain" description="STAS" evidence="1">
    <location>
        <begin position="42"/>
        <end position="69"/>
    </location>
</feature>
<dbReference type="EMBL" id="LT853882">
    <property type="protein sequence ID" value="SMR01190.1"/>
    <property type="molecule type" value="Genomic_DNA"/>
</dbReference>
<dbReference type="STRING" id="48664.BER92_19220"/>
<dbReference type="EMBL" id="LT853885">
    <property type="protein sequence ID" value="SMR05225.1"/>
    <property type="molecule type" value="Genomic_DNA"/>
</dbReference>
<evidence type="ECO:0000313" key="3">
    <source>
        <dbReference type="EMBL" id="SMR05225.1"/>
    </source>
</evidence>
<dbReference type="KEGG" id="xfr:BER92_19220"/>
<dbReference type="AlphaFoldDB" id="A0A1Y6HFY5"/>
<evidence type="ECO:0000313" key="5">
    <source>
        <dbReference type="Proteomes" id="UP000195953"/>
    </source>
</evidence>
<dbReference type="InterPro" id="IPR002645">
    <property type="entry name" value="STAS_dom"/>
</dbReference>
<dbReference type="SUPFAM" id="SSF52091">
    <property type="entry name" value="SpoIIaa-like"/>
    <property type="match status" value="1"/>
</dbReference>
<reference evidence="2 4" key="2">
    <citation type="submission" date="2017-05" db="EMBL/GenBank/DDBJ databases">
        <authorList>
            <person name="Blom J."/>
        </authorList>
    </citation>
    <scope>NUCLEOTIDE SEQUENCE [LARGE SCALE GENOMIC DNA]</scope>
    <source>
        <strain evidence="2">PD885</strain>
    </source>
</reference>
<dbReference type="PANTHER" id="PTHR35849">
    <property type="entry name" value="BLR2341 PROTEIN"/>
    <property type="match status" value="1"/>
</dbReference>
<dbReference type="InterPro" id="IPR058548">
    <property type="entry name" value="MlaB-like_STAS"/>
</dbReference>
<dbReference type="Gene3D" id="3.30.750.24">
    <property type="entry name" value="STAS domain"/>
    <property type="match status" value="1"/>
</dbReference>
<dbReference type="Pfam" id="PF13466">
    <property type="entry name" value="STAS_2"/>
    <property type="match status" value="1"/>
</dbReference>
<name>A0A1Y6HFY5_9XANT</name>